<dbReference type="eggNOG" id="COG1846">
    <property type="taxonomic scope" value="Bacteria"/>
</dbReference>
<dbReference type="PRINTS" id="PR00598">
    <property type="entry name" value="HTHMARR"/>
</dbReference>
<reference evidence="2 3" key="1">
    <citation type="submission" date="2009-10" db="EMBL/GenBank/DDBJ databases">
        <authorList>
            <person name="Qin X."/>
            <person name="Bachman B."/>
            <person name="Battles P."/>
            <person name="Bell A."/>
            <person name="Bess C."/>
            <person name="Bickham C."/>
            <person name="Chaboub L."/>
            <person name="Chen D."/>
            <person name="Coyle M."/>
            <person name="Deiros D.R."/>
            <person name="Dinh H."/>
            <person name="Forbes L."/>
            <person name="Fowler G."/>
            <person name="Francisco L."/>
            <person name="Fu Q."/>
            <person name="Gubbala S."/>
            <person name="Hale W."/>
            <person name="Han Y."/>
            <person name="Hemphill L."/>
            <person name="Highlander S.K."/>
            <person name="Hirani K."/>
            <person name="Hogues M."/>
            <person name="Jackson L."/>
            <person name="Jakkamsetti A."/>
            <person name="Javaid M."/>
            <person name="Jiang H."/>
            <person name="Korchina V."/>
            <person name="Kovar C."/>
            <person name="Lara F."/>
            <person name="Lee S."/>
            <person name="Mata R."/>
            <person name="Mathew T."/>
            <person name="Moen C."/>
            <person name="Morales K."/>
            <person name="Munidasa M."/>
            <person name="Nazareth L."/>
            <person name="Ngo R."/>
            <person name="Nguyen L."/>
            <person name="Okwuonu G."/>
            <person name="Ongeri F."/>
            <person name="Patil S."/>
            <person name="Petrosino J."/>
            <person name="Pham C."/>
            <person name="Pham P."/>
            <person name="Pu L.-L."/>
            <person name="Puazo M."/>
            <person name="Raj R."/>
            <person name="Reid J."/>
            <person name="Rouhana J."/>
            <person name="Saada N."/>
            <person name="Shang Y."/>
            <person name="Simmons D."/>
            <person name="Thornton R."/>
            <person name="Warren J."/>
            <person name="Weissenberger G."/>
            <person name="Zhang J."/>
            <person name="Zhang L."/>
            <person name="Zhou C."/>
            <person name="Zhu D."/>
            <person name="Muzny D."/>
            <person name="Worley K."/>
            <person name="Gibbs R."/>
        </authorList>
    </citation>
    <scope>NUCLEOTIDE SEQUENCE [LARGE SCALE GENOMIC DNA]</scope>
    <source>
        <strain evidence="2 3">DSM 17361</strain>
    </source>
</reference>
<dbReference type="PANTHER" id="PTHR33164:SF89">
    <property type="entry name" value="MARR FAMILY REGULATORY PROTEIN"/>
    <property type="match status" value="1"/>
</dbReference>
<dbReference type="Proteomes" id="UP000003160">
    <property type="component" value="Unassembled WGS sequence"/>
</dbReference>
<accession>D1PZC8</accession>
<dbReference type="PANTHER" id="PTHR33164">
    <property type="entry name" value="TRANSCRIPTIONAL REGULATOR, MARR FAMILY"/>
    <property type="match status" value="1"/>
</dbReference>
<dbReference type="HOGENOM" id="CLU_148642_0_0_10"/>
<dbReference type="OrthoDB" id="1095207at2"/>
<comment type="caution">
    <text evidence="2">The sequence shown here is derived from an EMBL/GenBank/DDBJ whole genome shotgun (WGS) entry which is preliminary data.</text>
</comment>
<keyword evidence="3" id="KW-1185">Reference proteome</keyword>
<dbReference type="Gene3D" id="1.10.10.10">
    <property type="entry name" value="Winged helix-like DNA-binding domain superfamily/Winged helix DNA-binding domain"/>
    <property type="match status" value="1"/>
</dbReference>
<name>D1PZC8_9BACT</name>
<protein>
    <submittedName>
        <fullName evidence="2">Transcriptional regulator, MarR family</fullName>
    </submittedName>
</protein>
<sequence length="120" mass="13587">MDNSCLCRIRDIYRAVVSFENELQQAVGLNINEAALLCVLSDGKTRFAGEIAEALGVTRSNASKIIASLEKQMYIHRQPCEEDSRCQKFRITKKGRDKLSQIHCDDIKMPAGLERLTSRR</sequence>
<dbReference type="InterPro" id="IPR000835">
    <property type="entry name" value="HTH_MarR-typ"/>
</dbReference>
<dbReference type="InterPro" id="IPR039422">
    <property type="entry name" value="MarR/SlyA-like"/>
</dbReference>
<feature type="domain" description="HTH marR-type" evidence="1">
    <location>
        <begin position="1"/>
        <end position="120"/>
    </location>
</feature>
<evidence type="ECO:0000313" key="2">
    <source>
        <dbReference type="EMBL" id="EFA43362.1"/>
    </source>
</evidence>
<evidence type="ECO:0000259" key="1">
    <source>
        <dbReference type="PROSITE" id="PS50995"/>
    </source>
</evidence>
<dbReference type="SMART" id="SM00347">
    <property type="entry name" value="HTH_MARR"/>
    <property type="match status" value="1"/>
</dbReference>
<organism evidence="2 3">
    <name type="scientific">Hallella bergensis DSM 17361</name>
    <dbReference type="NCBI Taxonomy" id="585502"/>
    <lineage>
        <taxon>Bacteria</taxon>
        <taxon>Pseudomonadati</taxon>
        <taxon>Bacteroidota</taxon>
        <taxon>Bacteroidia</taxon>
        <taxon>Bacteroidales</taxon>
        <taxon>Prevotellaceae</taxon>
        <taxon>Hallella</taxon>
    </lineage>
</organism>
<proteinExistence type="predicted"/>
<dbReference type="InterPro" id="IPR036390">
    <property type="entry name" value="WH_DNA-bd_sf"/>
</dbReference>
<dbReference type="RefSeq" id="WP_007174416.1">
    <property type="nucleotide sequence ID" value="NZ_GG704781.1"/>
</dbReference>
<dbReference type="EMBL" id="ACKS01000082">
    <property type="protein sequence ID" value="EFA43362.1"/>
    <property type="molecule type" value="Genomic_DNA"/>
</dbReference>
<dbReference type="GO" id="GO:0006950">
    <property type="term" value="P:response to stress"/>
    <property type="evidence" value="ECO:0007669"/>
    <property type="project" value="TreeGrafter"/>
</dbReference>
<dbReference type="SUPFAM" id="SSF46785">
    <property type="entry name" value="Winged helix' DNA-binding domain"/>
    <property type="match status" value="1"/>
</dbReference>
<gene>
    <name evidence="2" type="ORF">HMPREF0645_2313</name>
</gene>
<dbReference type="Pfam" id="PF12802">
    <property type="entry name" value="MarR_2"/>
    <property type="match status" value="1"/>
</dbReference>
<dbReference type="AlphaFoldDB" id="D1PZC8"/>
<evidence type="ECO:0000313" key="3">
    <source>
        <dbReference type="Proteomes" id="UP000003160"/>
    </source>
</evidence>
<dbReference type="GO" id="GO:0003700">
    <property type="term" value="F:DNA-binding transcription factor activity"/>
    <property type="evidence" value="ECO:0007669"/>
    <property type="project" value="InterPro"/>
</dbReference>
<dbReference type="PROSITE" id="PS50995">
    <property type="entry name" value="HTH_MARR_2"/>
    <property type="match status" value="1"/>
</dbReference>
<dbReference type="InterPro" id="IPR036388">
    <property type="entry name" value="WH-like_DNA-bd_sf"/>
</dbReference>